<dbReference type="InterPro" id="IPR008042">
    <property type="entry name" value="Retrotrans_Pao"/>
</dbReference>
<sequence>MKNAAVLNLSALNAVREDLTCLWELESLGIRHVEDKISELDGEILNKFENNLKRKIKYVTQNYNDSLKILGLLWDTNSDVLRFDVQSFPDDWKFNPTKRLVLKAMLKIFDPIGFIAPFSIRMKMLLQETWQKGLQWDDNLPRDLKDAWENWCLEIEHLSELTAPEIEKAELLYWIKQTQKSIFNREIDSLKQEKSIEKDSKLYSLNPKLDENGRKNVKSVLKNCIICKKSNASPGKQEIAPLPKDRIVESPPFLTCAVDFAGPIYIKSKTGSEKAYIVLFTSAVTRAIHLEVATNLSTETFLLAFKRFISRRGLCKTIYSDNAKSFIKANKILNEVWVESPNLKCSNSLLKIKLFGNLLFPEPVGGEAFGNEWCVLLKHH</sequence>
<gene>
    <name evidence="1" type="primary">AVEN_48222_1</name>
    <name evidence="1" type="ORF">TNCT_245201</name>
</gene>
<dbReference type="OrthoDB" id="6434970at2759"/>
<accession>A0A8X6LYD6</accession>
<reference evidence="1" key="1">
    <citation type="submission" date="2020-07" db="EMBL/GenBank/DDBJ databases">
        <title>Multicomponent nature underlies the extraordinary mechanical properties of spider dragline silk.</title>
        <authorList>
            <person name="Kono N."/>
            <person name="Nakamura H."/>
            <person name="Mori M."/>
            <person name="Yoshida Y."/>
            <person name="Ohtoshi R."/>
            <person name="Malay A.D."/>
            <person name="Moran D.A.P."/>
            <person name="Tomita M."/>
            <person name="Numata K."/>
            <person name="Arakawa K."/>
        </authorList>
    </citation>
    <scope>NUCLEOTIDE SEQUENCE</scope>
</reference>
<dbReference type="AlphaFoldDB" id="A0A8X6LYD6"/>
<proteinExistence type="predicted"/>
<protein>
    <submittedName>
        <fullName evidence="1">Integrase catalytic domain-containing protein</fullName>
    </submittedName>
</protein>
<dbReference type="Gene3D" id="3.30.420.10">
    <property type="entry name" value="Ribonuclease H-like superfamily/Ribonuclease H"/>
    <property type="match status" value="1"/>
</dbReference>
<keyword evidence="2" id="KW-1185">Reference proteome</keyword>
<dbReference type="InterPro" id="IPR036397">
    <property type="entry name" value="RNaseH_sf"/>
</dbReference>
<name>A0A8X6LYD6_TRICU</name>
<dbReference type="SUPFAM" id="SSF53098">
    <property type="entry name" value="Ribonuclease H-like"/>
    <property type="match status" value="1"/>
</dbReference>
<organism evidence="1 2">
    <name type="scientific">Trichonephila clavata</name>
    <name type="common">Joro spider</name>
    <name type="synonym">Nephila clavata</name>
    <dbReference type="NCBI Taxonomy" id="2740835"/>
    <lineage>
        <taxon>Eukaryota</taxon>
        <taxon>Metazoa</taxon>
        <taxon>Ecdysozoa</taxon>
        <taxon>Arthropoda</taxon>
        <taxon>Chelicerata</taxon>
        <taxon>Arachnida</taxon>
        <taxon>Araneae</taxon>
        <taxon>Araneomorphae</taxon>
        <taxon>Entelegynae</taxon>
        <taxon>Araneoidea</taxon>
        <taxon>Nephilidae</taxon>
        <taxon>Trichonephila</taxon>
    </lineage>
</organism>
<dbReference type="PANTHER" id="PTHR47331">
    <property type="entry name" value="PHD-TYPE DOMAIN-CONTAINING PROTEIN"/>
    <property type="match status" value="1"/>
</dbReference>
<comment type="caution">
    <text evidence="1">The sequence shown here is derived from an EMBL/GenBank/DDBJ whole genome shotgun (WGS) entry which is preliminary data.</text>
</comment>
<dbReference type="InterPro" id="IPR012337">
    <property type="entry name" value="RNaseH-like_sf"/>
</dbReference>
<dbReference type="EMBL" id="BMAO01038473">
    <property type="protein sequence ID" value="GFR25222.1"/>
    <property type="molecule type" value="Genomic_DNA"/>
</dbReference>
<evidence type="ECO:0000313" key="1">
    <source>
        <dbReference type="EMBL" id="GFR25222.1"/>
    </source>
</evidence>
<dbReference type="GO" id="GO:0003676">
    <property type="term" value="F:nucleic acid binding"/>
    <property type="evidence" value="ECO:0007669"/>
    <property type="project" value="InterPro"/>
</dbReference>
<dbReference type="Pfam" id="PF05380">
    <property type="entry name" value="Peptidase_A17"/>
    <property type="match status" value="1"/>
</dbReference>
<evidence type="ECO:0000313" key="2">
    <source>
        <dbReference type="Proteomes" id="UP000887116"/>
    </source>
</evidence>
<dbReference type="Proteomes" id="UP000887116">
    <property type="component" value="Unassembled WGS sequence"/>
</dbReference>